<evidence type="ECO:0000256" key="5">
    <source>
        <dbReference type="ARBA" id="ARBA00022692"/>
    </source>
</evidence>
<keyword evidence="12" id="KW-1185">Reference proteome</keyword>
<feature type="transmembrane region" description="Helical" evidence="9">
    <location>
        <begin position="31"/>
        <end position="53"/>
    </location>
</feature>
<evidence type="ECO:0000256" key="3">
    <source>
        <dbReference type="ARBA" id="ARBA00022448"/>
    </source>
</evidence>
<dbReference type="AlphaFoldDB" id="A0A841AHQ2"/>
<dbReference type="PANTHER" id="PTHR43124">
    <property type="entry name" value="PURINE EFFLUX PUMP PBUE"/>
    <property type="match status" value="1"/>
</dbReference>
<dbReference type="InterPro" id="IPR011701">
    <property type="entry name" value="MFS"/>
</dbReference>
<feature type="transmembrane region" description="Helical" evidence="9">
    <location>
        <begin position="368"/>
        <end position="389"/>
    </location>
</feature>
<gene>
    <name evidence="11" type="ORF">HNR70_002668</name>
</gene>
<feature type="transmembrane region" description="Helical" evidence="9">
    <location>
        <begin position="333"/>
        <end position="356"/>
    </location>
</feature>
<dbReference type="GO" id="GO:0005886">
    <property type="term" value="C:plasma membrane"/>
    <property type="evidence" value="ECO:0007669"/>
    <property type="project" value="UniProtKB-SubCell"/>
</dbReference>
<dbReference type="InterPro" id="IPR050189">
    <property type="entry name" value="MFS_Efflux_Transporters"/>
</dbReference>
<reference evidence="11 12" key="1">
    <citation type="submission" date="2020-08" db="EMBL/GenBank/DDBJ databases">
        <title>Sequencing the genomes of 1000 actinobacteria strains.</title>
        <authorList>
            <person name="Klenk H.-P."/>
        </authorList>
    </citation>
    <scope>NUCLEOTIDE SEQUENCE [LARGE SCALE GENOMIC DNA]</scope>
    <source>
        <strain evidence="11 12">DSM 28796</strain>
    </source>
</reference>
<keyword evidence="3" id="KW-0813">Transport</keyword>
<evidence type="ECO:0000256" key="2">
    <source>
        <dbReference type="ARBA" id="ARBA00006236"/>
    </source>
</evidence>
<feature type="transmembrane region" description="Helical" evidence="9">
    <location>
        <begin position="300"/>
        <end position="321"/>
    </location>
</feature>
<feature type="region of interest" description="Disordered" evidence="8">
    <location>
        <begin position="1"/>
        <end position="24"/>
    </location>
</feature>
<evidence type="ECO:0000259" key="10">
    <source>
        <dbReference type="PROSITE" id="PS50850"/>
    </source>
</evidence>
<comment type="subcellular location">
    <subcellularLocation>
        <location evidence="1">Cell membrane</location>
        <topology evidence="1">Multi-pass membrane protein</topology>
    </subcellularLocation>
</comment>
<evidence type="ECO:0000256" key="8">
    <source>
        <dbReference type="SAM" id="MobiDB-lite"/>
    </source>
</evidence>
<feature type="transmembrane region" description="Helical" evidence="9">
    <location>
        <begin position="185"/>
        <end position="204"/>
    </location>
</feature>
<feature type="transmembrane region" description="Helical" evidence="9">
    <location>
        <begin position="237"/>
        <end position="264"/>
    </location>
</feature>
<proteinExistence type="inferred from homology"/>
<sequence length="430" mass="45086">MTTPAPSDDPRSAAAVPATGPSRRRTAGARITLTLAALGMLGPFTINTVFPAFPRIGEEFGASDVVLQQLISVYLASFAVMSVFHGPMSDALGRKKVMLTGLAIYILAMFGATLATGMGMLIALRILQGVSAGAATIVSRVVVRDLFAGAEAQKLMARIMMIFALAPVIAPVLGGWLLLLGDWRWVFAGVGLYGVVVLVLTALMPESLPKEQRIPLRIGAVVGALWEVGRSLTMMRIALATAFGFAAHFVFVAAAPIIVVRLLGLGEQDFWVLFVPLILGMMAGSFVVGRAADVMERTRLITLGYLGTLAASVINLVLVLIAPAPSGGLDVTLLPVLIGPMLMSFTASLFFAPIQLEILDLFPHQRGAAASLGTFFTLVMNALLSGVIAPLITGSLAVVALAALGYVIVGALLWAWHLRGRRVGSDAASG</sequence>
<dbReference type="GO" id="GO:1990961">
    <property type="term" value="P:xenobiotic detoxification by transmembrane export across the plasma membrane"/>
    <property type="evidence" value="ECO:0007669"/>
    <property type="project" value="InterPro"/>
</dbReference>
<feature type="transmembrane region" description="Helical" evidence="9">
    <location>
        <begin position="97"/>
        <end position="116"/>
    </location>
</feature>
<keyword evidence="5 9" id="KW-0812">Transmembrane</keyword>
<keyword evidence="6 9" id="KW-1133">Transmembrane helix</keyword>
<dbReference type="PANTHER" id="PTHR43124:SF3">
    <property type="entry name" value="CHLORAMPHENICOL EFFLUX PUMP RV0191"/>
    <property type="match status" value="1"/>
</dbReference>
<evidence type="ECO:0000313" key="11">
    <source>
        <dbReference type="EMBL" id="MBB5832855.1"/>
    </source>
</evidence>
<feature type="compositionally biased region" description="Low complexity" evidence="8">
    <location>
        <begin position="1"/>
        <end position="18"/>
    </location>
</feature>
<comment type="similarity">
    <text evidence="2">Belongs to the major facilitator superfamily. Bcr/CmlA family.</text>
</comment>
<feature type="transmembrane region" description="Helical" evidence="9">
    <location>
        <begin position="155"/>
        <end position="179"/>
    </location>
</feature>
<protein>
    <submittedName>
        <fullName evidence="11">DHA1 family bicyclomycin/chloramphenicol resistance-like MFS transporter</fullName>
    </submittedName>
</protein>
<evidence type="ECO:0000256" key="4">
    <source>
        <dbReference type="ARBA" id="ARBA00022475"/>
    </source>
</evidence>
<evidence type="ECO:0000256" key="1">
    <source>
        <dbReference type="ARBA" id="ARBA00004651"/>
    </source>
</evidence>
<evidence type="ECO:0000313" key="12">
    <source>
        <dbReference type="Proteomes" id="UP000588158"/>
    </source>
</evidence>
<keyword evidence="4" id="KW-1003">Cell membrane</keyword>
<feature type="transmembrane region" description="Helical" evidence="9">
    <location>
        <begin position="65"/>
        <end position="85"/>
    </location>
</feature>
<dbReference type="InterPro" id="IPR036259">
    <property type="entry name" value="MFS_trans_sf"/>
</dbReference>
<keyword evidence="7 9" id="KW-0472">Membrane</keyword>
<name>A0A841AHQ2_9MICO</name>
<feature type="transmembrane region" description="Helical" evidence="9">
    <location>
        <begin position="395"/>
        <end position="416"/>
    </location>
</feature>
<dbReference type="EMBL" id="JACHLZ010000001">
    <property type="protein sequence ID" value="MBB5832855.1"/>
    <property type="molecule type" value="Genomic_DNA"/>
</dbReference>
<evidence type="ECO:0000256" key="9">
    <source>
        <dbReference type="SAM" id="Phobius"/>
    </source>
</evidence>
<feature type="transmembrane region" description="Helical" evidence="9">
    <location>
        <begin position="270"/>
        <end position="288"/>
    </location>
</feature>
<dbReference type="Pfam" id="PF07690">
    <property type="entry name" value="MFS_1"/>
    <property type="match status" value="1"/>
</dbReference>
<dbReference type="RefSeq" id="WP_184326112.1">
    <property type="nucleotide sequence ID" value="NZ_JACHLZ010000001.1"/>
</dbReference>
<dbReference type="SUPFAM" id="SSF103473">
    <property type="entry name" value="MFS general substrate transporter"/>
    <property type="match status" value="1"/>
</dbReference>
<accession>A0A841AHQ2</accession>
<dbReference type="Gene3D" id="1.20.1720.10">
    <property type="entry name" value="Multidrug resistance protein D"/>
    <property type="match status" value="1"/>
</dbReference>
<dbReference type="NCBIfam" id="TIGR00710">
    <property type="entry name" value="efflux_Bcr_CflA"/>
    <property type="match status" value="1"/>
</dbReference>
<feature type="domain" description="Major facilitator superfamily (MFS) profile" evidence="10">
    <location>
        <begin position="31"/>
        <end position="423"/>
    </location>
</feature>
<evidence type="ECO:0000256" key="7">
    <source>
        <dbReference type="ARBA" id="ARBA00023136"/>
    </source>
</evidence>
<dbReference type="InterPro" id="IPR020846">
    <property type="entry name" value="MFS_dom"/>
</dbReference>
<organism evidence="11 12">
    <name type="scientific">Brachybacterium aquaticum</name>
    <dbReference type="NCBI Taxonomy" id="1432564"/>
    <lineage>
        <taxon>Bacteria</taxon>
        <taxon>Bacillati</taxon>
        <taxon>Actinomycetota</taxon>
        <taxon>Actinomycetes</taxon>
        <taxon>Micrococcales</taxon>
        <taxon>Dermabacteraceae</taxon>
        <taxon>Brachybacterium</taxon>
    </lineage>
</organism>
<evidence type="ECO:0000256" key="6">
    <source>
        <dbReference type="ARBA" id="ARBA00022989"/>
    </source>
</evidence>
<dbReference type="GO" id="GO:0042910">
    <property type="term" value="F:xenobiotic transmembrane transporter activity"/>
    <property type="evidence" value="ECO:0007669"/>
    <property type="project" value="InterPro"/>
</dbReference>
<dbReference type="Proteomes" id="UP000588158">
    <property type="component" value="Unassembled WGS sequence"/>
</dbReference>
<dbReference type="PROSITE" id="PS50850">
    <property type="entry name" value="MFS"/>
    <property type="match status" value="1"/>
</dbReference>
<dbReference type="InterPro" id="IPR004812">
    <property type="entry name" value="Efflux_drug-R_Bcr/CmlA"/>
</dbReference>
<comment type="caution">
    <text evidence="11">The sequence shown here is derived from an EMBL/GenBank/DDBJ whole genome shotgun (WGS) entry which is preliminary data.</text>
</comment>
<feature type="transmembrane region" description="Helical" evidence="9">
    <location>
        <begin position="122"/>
        <end position="143"/>
    </location>
</feature>